<evidence type="ECO:0000313" key="1">
    <source>
        <dbReference type="EMBL" id="TVZ70255.1"/>
    </source>
</evidence>
<reference evidence="1" key="1">
    <citation type="submission" date="2019-06" db="EMBL/GenBank/DDBJ databases">
        <authorList>
            <person name="Deangelis K."/>
            <person name="Huntemann M."/>
            <person name="Clum A."/>
            <person name="Pillay M."/>
            <person name="Palaniappan K."/>
            <person name="Varghese N."/>
            <person name="Mikhailova N."/>
            <person name="Stamatis D."/>
            <person name="Reddy T."/>
            <person name="Daum C."/>
            <person name="Shapiro N."/>
            <person name="Ivanova N."/>
            <person name="Kyrpides N."/>
            <person name="Woyke T."/>
        </authorList>
    </citation>
    <scope>NUCLEOTIDE SEQUENCE [LARGE SCALE GENOMIC DNA]</scope>
    <source>
        <strain evidence="1">128R</strain>
    </source>
</reference>
<accession>A0A559T6M0</accession>
<proteinExistence type="predicted"/>
<name>A0A559T6M0_SERFO</name>
<protein>
    <submittedName>
        <fullName evidence="1">Uncharacterized protein</fullName>
    </submittedName>
</protein>
<comment type="caution">
    <text evidence="1">The sequence shown here is derived from an EMBL/GenBank/DDBJ whole genome shotgun (WGS) entry which is preliminary data.</text>
</comment>
<organism evidence="1">
    <name type="scientific">Serratia fonticola</name>
    <dbReference type="NCBI Taxonomy" id="47917"/>
    <lineage>
        <taxon>Bacteria</taxon>
        <taxon>Pseudomonadati</taxon>
        <taxon>Pseudomonadota</taxon>
        <taxon>Gammaproteobacteria</taxon>
        <taxon>Enterobacterales</taxon>
        <taxon>Yersiniaceae</taxon>
        <taxon>Serratia</taxon>
    </lineage>
</organism>
<reference evidence="1" key="2">
    <citation type="submission" date="2019-08" db="EMBL/GenBank/DDBJ databases">
        <title>Investigation of anaerobic lignin degradation for improved lignocellulosic biofuels.</title>
        <authorList>
            <person name="Deangelis K.PhD."/>
        </authorList>
    </citation>
    <scope>NUCLEOTIDE SEQUENCE [LARGE SCALE GENOMIC DNA]</scope>
    <source>
        <strain evidence="1">128R</strain>
    </source>
</reference>
<gene>
    <name evidence="1" type="ORF">FHU10_2816</name>
</gene>
<dbReference type="AlphaFoldDB" id="A0A559T6M0"/>
<sequence length="59" mass="7157">MQFDWRKNRQKCCGNFINSRQIQIIRDYYFTGQGSVFLCIGFYESQRENSTDKRGIFYV</sequence>
<dbReference type="EMBL" id="VISQ01000001">
    <property type="protein sequence ID" value="TVZ70255.1"/>
    <property type="molecule type" value="Genomic_DNA"/>
</dbReference>